<reference evidence="3 4" key="1">
    <citation type="submission" date="2018-05" db="EMBL/GenBank/DDBJ databases">
        <title>complete genome sequence of Aquabacterium olei NBRC 110486.</title>
        <authorList>
            <person name="Tang B."/>
            <person name="Chang J."/>
            <person name="Zhang L."/>
            <person name="Yang H."/>
        </authorList>
    </citation>
    <scope>NUCLEOTIDE SEQUENCE [LARGE SCALE GENOMIC DNA]</scope>
    <source>
        <strain evidence="3 4">NBRC 110486</strain>
    </source>
</reference>
<proteinExistence type="predicted"/>
<keyword evidence="1" id="KW-0732">Signal</keyword>
<organism evidence="3 4">
    <name type="scientific">Aquabacterium olei</name>
    <dbReference type="NCBI Taxonomy" id="1296669"/>
    <lineage>
        <taxon>Bacteria</taxon>
        <taxon>Pseudomonadati</taxon>
        <taxon>Pseudomonadota</taxon>
        <taxon>Betaproteobacteria</taxon>
        <taxon>Burkholderiales</taxon>
        <taxon>Aquabacterium</taxon>
    </lineage>
</organism>
<dbReference type="KEGG" id="aon:DEH84_05205"/>
<feature type="domain" description="Ice-binding protein C-terminal" evidence="2">
    <location>
        <begin position="155"/>
        <end position="178"/>
    </location>
</feature>
<evidence type="ECO:0000256" key="1">
    <source>
        <dbReference type="SAM" id="SignalP"/>
    </source>
</evidence>
<feature type="signal peptide" evidence="1">
    <location>
        <begin position="1"/>
        <end position="25"/>
    </location>
</feature>
<name>A0A2U8FRG6_9BURK</name>
<keyword evidence="4" id="KW-1185">Reference proteome</keyword>
<gene>
    <name evidence="3" type="ORF">DEH84_05205</name>
</gene>
<feature type="chain" id="PRO_5016133494" description="Ice-binding protein C-terminal domain-containing protein" evidence="1">
    <location>
        <begin position="26"/>
        <end position="184"/>
    </location>
</feature>
<sequence>MTLVSKLARTSLAALGVAAAFNAHAVTAADLQGTWTGTWNITDWYDGETKVEGDPFSAAVTLVVTGLVGGAYGTVNVDVPDAIGEDYTGVITAIGPDAPGSAVQIDIAYPALFDGTAARLTGTLTGLTLTGLYEELNIPVENYVHWAGNITLTTPVPEPGSVALAVAGLGAVCWRQRRRLAAAA</sequence>
<protein>
    <recommendedName>
        <fullName evidence="2">Ice-binding protein C-terminal domain-containing protein</fullName>
    </recommendedName>
</protein>
<dbReference type="EMBL" id="CP029210">
    <property type="protein sequence ID" value="AWI52886.1"/>
    <property type="molecule type" value="Genomic_DNA"/>
</dbReference>
<dbReference type="InterPro" id="IPR013424">
    <property type="entry name" value="Ice-binding_C"/>
</dbReference>
<dbReference type="RefSeq" id="WP_109035393.1">
    <property type="nucleotide sequence ID" value="NZ_CP029210.1"/>
</dbReference>
<evidence type="ECO:0000313" key="3">
    <source>
        <dbReference type="EMBL" id="AWI52886.1"/>
    </source>
</evidence>
<dbReference type="AlphaFoldDB" id="A0A2U8FRG6"/>
<evidence type="ECO:0000259" key="2">
    <source>
        <dbReference type="Pfam" id="PF07589"/>
    </source>
</evidence>
<dbReference type="Proteomes" id="UP000244892">
    <property type="component" value="Chromosome"/>
</dbReference>
<accession>A0A2U8FRG6</accession>
<dbReference type="Pfam" id="PF07589">
    <property type="entry name" value="PEP-CTERM"/>
    <property type="match status" value="1"/>
</dbReference>
<evidence type="ECO:0000313" key="4">
    <source>
        <dbReference type="Proteomes" id="UP000244892"/>
    </source>
</evidence>